<dbReference type="Pfam" id="PF13532">
    <property type="entry name" value="2OG-FeII_Oxy_2"/>
    <property type="match status" value="1"/>
</dbReference>
<dbReference type="Gene3D" id="2.60.120.590">
    <property type="entry name" value="Alpha-ketoglutarate-dependent dioxygenase AlkB-like"/>
    <property type="match status" value="1"/>
</dbReference>
<evidence type="ECO:0000313" key="4">
    <source>
        <dbReference type="Proteomes" id="UP000601435"/>
    </source>
</evidence>
<evidence type="ECO:0000313" key="3">
    <source>
        <dbReference type="EMBL" id="CAE7523545.1"/>
    </source>
</evidence>
<gene>
    <name evidence="3" type="primary">Ank3</name>
    <name evidence="3" type="ORF">SNEC2469_LOCUS14986</name>
</gene>
<feature type="region of interest" description="Disordered" evidence="1">
    <location>
        <begin position="84"/>
        <end position="107"/>
    </location>
</feature>
<dbReference type="SUPFAM" id="SSF51197">
    <property type="entry name" value="Clavaminate synthase-like"/>
    <property type="match status" value="1"/>
</dbReference>
<evidence type="ECO:0000256" key="1">
    <source>
        <dbReference type="SAM" id="MobiDB-lite"/>
    </source>
</evidence>
<proteinExistence type="predicted"/>
<dbReference type="Proteomes" id="UP000601435">
    <property type="component" value="Unassembled WGS sequence"/>
</dbReference>
<feature type="non-terminal residue" evidence="3">
    <location>
        <position position="107"/>
    </location>
</feature>
<feature type="domain" description="Alpha-ketoglutarate-dependent dioxygenase AlkB-like" evidence="2">
    <location>
        <begin position="22"/>
        <end position="71"/>
    </location>
</feature>
<sequence length="107" mass="12033">HESEITILDACGPMLLELRERGILPPGYWFDQAIVNFYSEGDGIPMHVDRANFDDYIVGFSLGAPVVMDLEPLDLRESFPAKHQAEEEEGCEAERAERSCGQHVLLE</sequence>
<organism evidence="3 4">
    <name type="scientific">Symbiodinium necroappetens</name>
    <dbReference type="NCBI Taxonomy" id="1628268"/>
    <lineage>
        <taxon>Eukaryota</taxon>
        <taxon>Sar</taxon>
        <taxon>Alveolata</taxon>
        <taxon>Dinophyceae</taxon>
        <taxon>Suessiales</taxon>
        <taxon>Symbiodiniaceae</taxon>
        <taxon>Symbiodinium</taxon>
    </lineage>
</organism>
<dbReference type="AlphaFoldDB" id="A0A812TJ32"/>
<dbReference type="EMBL" id="CAJNJA010024226">
    <property type="protein sequence ID" value="CAE7523545.1"/>
    <property type="molecule type" value="Genomic_DNA"/>
</dbReference>
<reference evidence="3" key="1">
    <citation type="submission" date="2021-02" db="EMBL/GenBank/DDBJ databases">
        <authorList>
            <person name="Dougan E. K."/>
            <person name="Rhodes N."/>
            <person name="Thang M."/>
            <person name="Chan C."/>
        </authorList>
    </citation>
    <scope>NUCLEOTIDE SEQUENCE</scope>
</reference>
<evidence type="ECO:0000259" key="2">
    <source>
        <dbReference type="Pfam" id="PF13532"/>
    </source>
</evidence>
<name>A0A812TJ32_9DINO</name>
<comment type="caution">
    <text evidence="3">The sequence shown here is derived from an EMBL/GenBank/DDBJ whole genome shotgun (WGS) entry which is preliminary data.</text>
</comment>
<feature type="non-terminal residue" evidence="3">
    <location>
        <position position="1"/>
    </location>
</feature>
<dbReference type="OrthoDB" id="412814at2759"/>
<dbReference type="InterPro" id="IPR037151">
    <property type="entry name" value="AlkB-like_sf"/>
</dbReference>
<keyword evidence="4" id="KW-1185">Reference proteome</keyword>
<feature type="compositionally biased region" description="Basic and acidic residues" evidence="1">
    <location>
        <begin position="92"/>
        <end position="107"/>
    </location>
</feature>
<protein>
    <submittedName>
        <fullName evidence="3">Ank3 protein</fullName>
    </submittedName>
</protein>
<dbReference type="InterPro" id="IPR027450">
    <property type="entry name" value="AlkB-like"/>
</dbReference>
<accession>A0A812TJ32</accession>